<feature type="region of interest" description="Disordered" evidence="1">
    <location>
        <begin position="288"/>
        <end position="334"/>
    </location>
</feature>
<feature type="region of interest" description="Disordered" evidence="1">
    <location>
        <begin position="116"/>
        <end position="136"/>
    </location>
</feature>
<gene>
    <name evidence="2" type="ORF">HK100_005449</name>
</gene>
<dbReference type="EMBL" id="JADGJH010002549">
    <property type="protein sequence ID" value="KAJ3096999.1"/>
    <property type="molecule type" value="Genomic_DNA"/>
</dbReference>
<sequence>MSNNVVYFEDDTGVEENEGEIDEEASEPIAVKIENSGFMHRLEIDAAEAEVLTWSEFQAMTAQIFKLENANAVTATYRLNDDVCVVDSDSTLHELLSLRPPPVLFVTDVHINMRPNGAKWTNSNPDTNNKTSEHTETLSDSIGLLNRTPTVSQPPPYDDAWDFPQRMQSDSSIASSTPSEHYITETLKPLPPLPNLKDESIVVIDMLVDMVFADHEAMRDAVDKLHELAERTNTSIDDLFTTFNAKLLNYIPKEQSGFSAEHCENCPGISNECRHLHYDLPPSYTIVSHEEGYPENDNDKKDSTDYPNVKADSKVPTEAINENTIGSEPNETDDEDVFYDALESKPSIRSNKLNIDGEIAVVKSSTNDLPPLSSKPFLTTAQMQEQARSRFQRISSSSSSSSSANRPDVNEYLSRKFATTCNSSTSNIRASSLPLQKPFSSSFTSTQQQNNFPAQFAATLKTAIDKAAQKHKDFHESVFDEIPFLKAIRNELSNLYNSNNNRLSEEKKKQIVDRILGMEVVAGADRKRVEELVEEYPEDIYRVVDQLVKDRIN</sequence>
<accession>A0AAD5SXB7</accession>
<name>A0AAD5SXB7_9FUNG</name>
<protein>
    <recommendedName>
        <fullName evidence="4">PB1 domain-containing protein</fullName>
    </recommendedName>
</protein>
<dbReference type="AlphaFoldDB" id="A0AAD5SXB7"/>
<evidence type="ECO:0000313" key="2">
    <source>
        <dbReference type="EMBL" id="KAJ3096999.1"/>
    </source>
</evidence>
<feature type="compositionally biased region" description="Basic and acidic residues" evidence="1">
    <location>
        <begin position="288"/>
        <end position="304"/>
    </location>
</feature>
<keyword evidence="3" id="KW-1185">Reference proteome</keyword>
<proteinExistence type="predicted"/>
<evidence type="ECO:0000256" key="1">
    <source>
        <dbReference type="SAM" id="MobiDB-lite"/>
    </source>
</evidence>
<organism evidence="2 3">
    <name type="scientific">Physocladia obscura</name>
    <dbReference type="NCBI Taxonomy" id="109957"/>
    <lineage>
        <taxon>Eukaryota</taxon>
        <taxon>Fungi</taxon>
        <taxon>Fungi incertae sedis</taxon>
        <taxon>Chytridiomycota</taxon>
        <taxon>Chytridiomycota incertae sedis</taxon>
        <taxon>Chytridiomycetes</taxon>
        <taxon>Chytridiales</taxon>
        <taxon>Chytriomycetaceae</taxon>
        <taxon>Physocladia</taxon>
    </lineage>
</organism>
<evidence type="ECO:0000313" key="3">
    <source>
        <dbReference type="Proteomes" id="UP001211907"/>
    </source>
</evidence>
<reference evidence="2" key="1">
    <citation type="submission" date="2020-05" db="EMBL/GenBank/DDBJ databases">
        <title>Phylogenomic resolution of chytrid fungi.</title>
        <authorList>
            <person name="Stajich J.E."/>
            <person name="Amses K."/>
            <person name="Simmons R."/>
            <person name="Seto K."/>
            <person name="Myers J."/>
            <person name="Bonds A."/>
            <person name="Quandt C.A."/>
            <person name="Barry K."/>
            <person name="Liu P."/>
            <person name="Grigoriev I."/>
            <person name="Longcore J.E."/>
            <person name="James T.Y."/>
        </authorList>
    </citation>
    <scope>NUCLEOTIDE SEQUENCE</scope>
    <source>
        <strain evidence="2">JEL0513</strain>
    </source>
</reference>
<evidence type="ECO:0008006" key="4">
    <source>
        <dbReference type="Google" id="ProtNLM"/>
    </source>
</evidence>
<dbReference type="Proteomes" id="UP001211907">
    <property type="component" value="Unassembled WGS sequence"/>
</dbReference>
<feature type="compositionally biased region" description="Polar residues" evidence="1">
    <location>
        <begin position="320"/>
        <end position="329"/>
    </location>
</feature>
<feature type="compositionally biased region" description="Polar residues" evidence="1">
    <location>
        <begin position="119"/>
        <end position="130"/>
    </location>
</feature>
<feature type="region of interest" description="Disordered" evidence="1">
    <location>
        <begin position="386"/>
        <end position="408"/>
    </location>
</feature>
<comment type="caution">
    <text evidence="2">The sequence shown here is derived from an EMBL/GenBank/DDBJ whole genome shotgun (WGS) entry which is preliminary data.</text>
</comment>